<dbReference type="Gene3D" id="3.40.50.360">
    <property type="match status" value="1"/>
</dbReference>
<evidence type="ECO:0000259" key="1">
    <source>
        <dbReference type="Pfam" id="PF03358"/>
    </source>
</evidence>
<dbReference type="RefSeq" id="WP_089767864.1">
    <property type="nucleotide sequence ID" value="NZ_FNWX01000002.1"/>
</dbReference>
<dbReference type="EMBL" id="FNWX01000002">
    <property type="protein sequence ID" value="SEH39076.1"/>
    <property type="molecule type" value="Genomic_DNA"/>
</dbReference>
<sequence>MKILAFGASNSKESINKILAEYTAKQFENAEVELLDLNDYEMPIFSVDREKHDGIPTLALRFAEKIDASDLLIISFAEYNSTYTTAFKNIFDWISRIKDRKHFGEKPVFVLATAPGPGGGKNVVAHFETRAPFSGANVLQSFVLPKFKETFDIEKGIVDEEKNTEFQKKLSAVKNFFE</sequence>
<dbReference type="GO" id="GO:0010181">
    <property type="term" value="F:FMN binding"/>
    <property type="evidence" value="ECO:0007669"/>
    <property type="project" value="TreeGrafter"/>
</dbReference>
<reference evidence="4" key="2">
    <citation type="submission" date="2016-10" db="EMBL/GenBank/DDBJ databases">
        <authorList>
            <person name="Varghese N."/>
            <person name="Submissions S."/>
        </authorList>
    </citation>
    <scope>NUCLEOTIDE SEQUENCE [LARGE SCALE GENOMIC DNA]</scope>
    <source>
        <strain evidence="4">DSM 19326</strain>
    </source>
</reference>
<dbReference type="InterPro" id="IPR029039">
    <property type="entry name" value="Flavoprotein-like_sf"/>
</dbReference>
<dbReference type="STRING" id="420404.SAMN05421793_10287"/>
<organism evidence="3 4">
    <name type="scientific">Epilithonimonas hominis</name>
    <dbReference type="NCBI Taxonomy" id="420404"/>
    <lineage>
        <taxon>Bacteria</taxon>
        <taxon>Pseudomonadati</taxon>
        <taxon>Bacteroidota</taxon>
        <taxon>Flavobacteriia</taxon>
        <taxon>Flavobacteriales</taxon>
        <taxon>Weeksellaceae</taxon>
        <taxon>Chryseobacterium group</taxon>
        <taxon>Epilithonimonas</taxon>
    </lineage>
</organism>
<dbReference type="InterPro" id="IPR005025">
    <property type="entry name" value="FMN_Rdtase-like_dom"/>
</dbReference>
<dbReference type="EMBL" id="RJTU01000013">
    <property type="protein sequence ID" value="ROI14662.1"/>
    <property type="molecule type" value="Genomic_DNA"/>
</dbReference>
<dbReference type="PANTHER" id="PTHR30543:SF21">
    <property type="entry name" value="NAD(P)H-DEPENDENT FMN REDUCTASE LOT6"/>
    <property type="match status" value="1"/>
</dbReference>
<dbReference type="PANTHER" id="PTHR30543">
    <property type="entry name" value="CHROMATE REDUCTASE"/>
    <property type="match status" value="1"/>
</dbReference>
<dbReference type="SUPFAM" id="SSF52218">
    <property type="entry name" value="Flavoproteins"/>
    <property type="match status" value="1"/>
</dbReference>
<dbReference type="Proteomes" id="UP000267623">
    <property type="component" value="Unassembled WGS sequence"/>
</dbReference>
<evidence type="ECO:0000313" key="5">
    <source>
        <dbReference type="Proteomes" id="UP000267623"/>
    </source>
</evidence>
<proteinExistence type="predicted"/>
<dbReference type="GO" id="GO:0016491">
    <property type="term" value="F:oxidoreductase activity"/>
    <property type="evidence" value="ECO:0007669"/>
    <property type="project" value="InterPro"/>
</dbReference>
<gene>
    <name evidence="2" type="ORF">EGH73_01285</name>
    <name evidence="3" type="ORF">SAMN05421793_10287</name>
</gene>
<reference evidence="5" key="4">
    <citation type="submission" date="2018-11" db="EMBL/GenBank/DDBJ databases">
        <title>Proposal to divide the Flavobacteriaceae and reorganize its genera based on Amino Acid Identity values calculated from whole genome sequences.</title>
        <authorList>
            <person name="Nicholson A.C."/>
            <person name="Gulvik C.A."/>
            <person name="Whitney A.M."/>
            <person name="Humrighouse B.W."/>
            <person name="Bell M."/>
            <person name="Holmes B."/>
            <person name="Steigerwalt A."/>
            <person name="Villarma A."/>
            <person name="Sheth M."/>
            <person name="Batra D."/>
            <person name="Pryor J."/>
            <person name="Bernardet J.-F."/>
            <person name="Hugo C."/>
            <person name="Kampfer P."/>
            <person name="Newman J."/>
            <person name="Mcquiston J."/>
        </authorList>
    </citation>
    <scope>NUCLEOTIDE SEQUENCE [LARGE SCALE GENOMIC DNA]</scope>
    <source>
        <strain evidence="5">DSM 22165</strain>
    </source>
</reference>
<keyword evidence="4" id="KW-1185">Reference proteome</keyword>
<reference evidence="3" key="1">
    <citation type="submission" date="2016-10" db="EMBL/GenBank/DDBJ databases">
        <authorList>
            <person name="de Groot N.N."/>
        </authorList>
    </citation>
    <scope>NUCLEOTIDE SEQUENCE [LARGE SCALE GENOMIC DNA]</scope>
    <source>
        <strain evidence="3">DSM 19326</strain>
    </source>
</reference>
<evidence type="ECO:0000313" key="4">
    <source>
        <dbReference type="Proteomes" id="UP000198555"/>
    </source>
</evidence>
<evidence type="ECO:0000313" key="3">
    <source>
        <dbReference type="EMBL" id="SEH39076.1"/>
    </source>
</evidence>
<accession>A0A1H6HST2</accession>
<dbReference type="Proteomes" id="UP000198555">
    <property type="component" value="Unassembled WGS sequence"/>
</dbReference>
<feature type="domain" description="NADPH-dependent FMN reductase-like" evidence="1">
    <location>
        <begin position="1"/>
        <end position="143"/>
    </location>
</feature>
<dbReference type="InterPro" id="IPR050712">
    <property type="entry name" value="NAD(P)H-dep_reductase"/>
</dbReference>
<name>A0A1H6HST2_9FLAO</name>
<protein>
    <submittedName>
        <fullName evidence="3">NAD(P)H-dependent FMN reductase</fullName>
    </submittedName>
    <submittedName>
        <fullName evidence="2">NADPH-dependent oxidoreductase</fullName>
    </submittedName>
</protein>
<dbReference type="AlphaFoldDB" id="A0A1H6HST2"/>
<dbReference type="GO" id="GO:0005829">
    <property type="term" value="C:cytosol"/>
    <property type="evidence" value="ECO:0007669"/>
    <property type="project" value="TreeGrafter"/>
</dbReference>
<dbReference type="Pfam" id="PF03358">
    <property type="entry name" value="FMN_red"/>
    <property type="match status" value="1"/>
</dbReference>
<evidence type="ECO:0000313" key="2">
    <source>
        <dbReference type="EMBL" id="ROI14662.1"/>
    </source>
</evidence>
<reference evidence="2" key="3">
    <citation type="submission" date="2018-11" db="EMBL/GenBank/DDBJ databases">
        <title>Proposal to divide the Flavobacteriaceae and reorganize its genera based on Amino Acid Identity values calculated from whole genome sequences.</title>
        <authorList>
            <person name="Nicholson A.C."/>
            <person name="Gulvik C.A."/>
            <person name="Whitney A.M."/>
            <person name="Humrighouse B.W."/>
            <person name="Bell M."/>
            <person name="Holmes B."/>
            <person name="Steigerwalt A."/>
            <person name="Villarma A."/>
            <person name="Sheth M."/>
            <person name="Batra D."/>
            <person name="Pryor J."/>
            <person name="Bernardet J.-F."/>
            <person name="Hugo C."/>
            <person name="Kampfer P."/>
            <person name="Newman J."/>
            <person name="Mcquiston J.R."/>
        </authorList>
    </citation>
    <scope>NUCLEOTIDE SEQUENCE [LARGE SCALE GENOMIC DNA]</scope>
    <source>
        <strain evidence="2">DSM 22165</strain>
    </source>
</reference>